<accession>G2EBP5</accession>
<dbReference type="InterPro" id="IPR001478">
    <property type="entry name" value="PDZ"/>
</dbReference>
<dbReference type="InterPro" id="IPR041489">
    <property type="entry name" value="PDZ_6"/>
</dbReference>
<dbReference type="STRING" id="1046627.BZARG_924"/>
<dbReference type="EMBL" id="AFXZ01000012">
    <property type="protein sequence ID" value="EGV44200.1"/>
    <property type="molecule type" value="Genomic_DNA"/>
</dbReference>
<protein>
    <submittedName>
        <fullName evidence="3">PDZ domain-containing protein</fullName>
    </submittedName>
</protein>
<name>G2EBP5_9FLAO</name>
<dbReference type="OrthoDB" id="3521766at2"/>
<evidence type="ECO:0000313" key="4">
    <source>
        <dbReference type="Proteomes" id="UP000003730"/>
    </source>
</evidence>
<dbReference type="PATRIC" id="fig|1046627.3.peg.954"/>
<dbReference type="SMART" id="SM00228">
    <property type="entry name" value="PDZ"/>
    <property type="match status" value="1"/>
</dbReference>
<evidence type="ECO:0000259" key="2">
    <source>
        <dbReference type="PROSITE" id="PS50106"/>
    </source>
</evidence>
<dbReference type="Gene3D" id="2.30.42.10">
    <property type="match status" value="1"/>
</dbReference>
<feature type="domain" description="PDZ" evidence="2">
    <location>
        <begin position="380"/>
        <end position="421"/>
    </location>
</feature>
<organism evidence="3 4">
    <name type="scientific">Bizionia argentinensis JUB59</name>
    <dbReference type="NCBI Taxonomy" id="1046627"/>
    <lineage>
        <taxon>Bacteria</taxon>
        <taxon>Pseudomonadati</taxon>
        <taxon>Bacteroidota</taxon>
        <taxon>Flavobacteriia</taxon>
        <taxon>Flavobacteriales</taxon>
        <taxon>Flavobacteriaceae</taxon>
        <taxon>Bizionia</taxon>
    </lineage>
</organism>
<gene>
    <name evidence="3" type="ORF">BZARG_924</name>
</gene>
<keyword evidence="4" id="KW-1185">Reference proteome</keyword>
<feature type="chain" id="PRO_5003429104" evidence="1">
    <location>
        <begin position="22"/>
        <end position="450"/>
    </location>
</feature>
<comment type="caution">
    <text evidence="3">The sequence shown here is derived from an EMBL/GenBank/DDBJ whole genome shotgun (WGS) entry which is preliminary data.</text>
</comment>
<dbReference type="PROSITE" id="PS50106">
    <property type="entry name" value="PDZ"/>
    <property type="match status" value="1"/>
</dbReference>
<evidence type="ECO:0000256" key="1">
    <source>
        <dbReference type="SAM" id="SignalP"/>
    </source>
</evidence>
<reference evidence="3 4" key="1">
    <citation type="journal article" date="2008" name="Int. J. Syst. Evol. Microbiol.">
        <title>Bizionia argentinensis sp. nov., isolated from surface marine water in Antarctica.</title>
        <authorList>
            <person name="Bercovich A."/>
            <person name="Vazquez S.C."/>
            <person name="Yankilevich P."/>
            <person name="Coria S.H."/>
            <person name="Foti M."/>
            <person name="Hernandez E."/>
            <person name="Vidal A."/>
            <person name="Ruberto L."/>
            <person name="Melo C."/>
            <person name="Marenssi S."/>
            <person name="Criscuolo M."/>
            <person name="Memoli M."/>
            <person name="Arguelles M."/>
            <person name="Mac Cormack W.P."/>
        </authorList>
    </citation>
    <scope>NUCLEOTIDE SEQUENCE [LARGE SCALE GENOMIC DNA]</scope>
    <source>
        <strain evidence="3 4">JUB59</strain>
    </source>
</reference>
<proteinExistence type="predicted"/>
<dbReference type="SUPFAM" id="SSF50156">
    <property type="entry name" value="PDZ domain-like"/>
    <property type="match status" value="1"/>
</dbReference>
<sequence>MKRSKFIVIVLALLVSFSLLSQEQTFQFNNGKTSDKIRFQLINNLIVIPIAINGVTLSFILDSGVTKPILFEHISSLEVLNSETKETFFLKGLGDGYVVEAIKSTQNKIEIGKAVKYQQTIYAIFDGSMDYTPKLGIPIHGIIGYDVFKDFVVEINYRSKYIKLLNPDTYKEKSCRNCEKIALSFYNLKPYITAQIRIEGKDIPVKMLLDTGASDALWLFEDASQQIVSTDNYFDDFLGYGLSGALYGKRSKVENLTIGNFVLNESLVAFPIGESIETLKKYKDRNGTIGAEILKRFHVTFNYQDSYMVIKKNANFKKPFSYNKSGIDIEHNGIRLVKNYYYTLDNGRLLYGKNTDVTKHISNKSPYDDYRLKTVPAFEIVKIRPNSPAQLAGLQLGDFILEVNGTDVKRYSLQELIHLFKGPDGKRIRIRIERDGKLFKYEFNLNNLLN</sequence>
<dbReference type="Pfam" id="PF17820">
    <property type="entry name" value="PDZ_6"/>
    <property type="match status" value="1"/>
</dbReference>
<dbReference type="AlphaFoldDB" id="G2EBP5"/>
<dbReference type="RefSeq" id="WP_008636012.1">
    <property type="nucleotide sequence ID" value="NZ_AFXZ01000012.1"/>
</dbReference>
<dbReference type="InterPro" id="IPR021109">
    <property type="entry name" value="Peptidase_aspartic_dom_sf"/>
</dbReference>
<dbReference type="eggNOG" id="COG0793">
    <property type="taxonomic scope" value="Bacteria"/>
</dbReference>
<keyword evidence="1" id="KW-0732">Signal</keyword>
<dbReference type="Gene3D" id="2.40.70.10">
    <property type="entry name" value="Acid Proteases"/>
    <property type="match status" value="2"/>
</dbReference>
<evidence type="ECO:0000313" key="3">
    <source>
        <dbReference type="EMBL" id="EGV44200.1"/>
    </source>
</evidence>
<feature type="signal peptide" evidence="1">
    <location>
        <begin position="1"/>
        <end position="21"/>
    </location>
</feature>
<dbReference type="Proteomes" id="UP000003730">
    <property type="component" value="Unassembled WGS sequence"/>
</dbReference>
<dbReference type="InterPro" id="IPR036034">
    <property type="entry name" value="PDZ_sf"/>
</dbReference>